<sequence>MRKEQEMYDLLLHTAEQDDRIRAVLLNGSRVNRNAETEHDGLQDYDIQYIVSDFSSFMKDHTWIDVFGERLITQMPDHYPLYAEDGRRGKFAYLMQFTDGTRIDLTLVDVHDLPETFESLTEVLLDKDGCLPEIPDPDNRDYIVEKPAHEDVYRCSNEFWWVSLYVAKGLERKQLPYAKTMMEGPVRRMLHQMMSWYIGSKHDF</sequence>
<protein>
    <submittedName>
        <fullName evidence="1">Aminoglycoside 6-adenylyltransferase</fullName>
    </submittedName>
</protein>
<evidence type="ECO:0000313" key="2">
    <source>
        <dbReference type="Proteomes" id="UP000663970"/>
    </source>
</evidence>
<keyword evidence="2" id="KW-1185">Reference proteome</keyword>
<dbReference type="EMBL" id="JAEKJY010000001">
    <property type="protein sequence ID" value="MBN8234581.1"/>
    <property type="molecule type" value="Genomic_DNA"/>
</dbReference>
<dbReference type="SUPFAM" id="SSF81301">
    <property type="entry name" value="Nucleotidyltransferase"/>
    <property type="match status" value="1"/>
</dbReference>
<dbReference type="Proteomes" id="UP000663970">
    <property type="component" value="Unassembled WGS sequence"/>
</dbReference>
<dbReference type="SUPFAM" id="SSF81631">
    <property type="entry name" value="PAP/OAS1 substrate-binding domain"/>
    <property type="match status" value="1"/>
</dbReference>
<name>A0ABS3DTC5_9BACI</name>
<comment type="caution">
    <text evidence="1">The sequence shown here is derived from an EMBL/GenBank/DDBJ whole genome shotgun (WGS) entry which is preliminary data.</text>
</comment>
<dbReference type="InterPro" id="IPR043519">
    <property type="entry name" value="NT_sf"/>
</dbReference>
<accession>A0ABS3DTC5</accession>
<dbReference type="Pfam" id="PF04439">
    <property type="entry name" value="Adenyl_transf"/>
    <property type="match status" value="1"/>
</dbReference>
<proteinExistence type="predicted"/>
<evidence type="ECO:0000313" key="1">
    <source>
        <dbReference type="EMBL" id="MBN8234581.1"/>
    </source>
</evidence>
<dbReference type="Gene3D" id="3.30.460.10">
    <property type="entry name" value="Beta Polymerase, domain 2"/>
    <property type="match status" value="1"/>
</dbReference>
<gene>
    <name evidence="1" type="ORF">JF544_04935</name>
</gene>
<dbReference type="InterPro" id="IPR007530">
    <property type="entry name" value="Aminoglycoside_adenylylTfrase"/>
</dbReference>
<reference evidence="1 2" key="1">
    <citation type="submission" date="2020-12" db="EMBL/GenBank/DDBJ databases">
        <title>Oil enriched cultivation method for isolating marine PHA-producing bacteria.</title>
        <authorList>
            <person name="Zheng W."/>
            <person name="Yu S."/>
            <person name="Huang Y."/>
        </authorList>
    </citation>
    <scope>NUCLEOTIDE SEQUENCE [LARGE SCALE GENOMIC DNA]</scope>
    <source>
        <strain evidence="1 2">SY-2-6</strain>
    </source>
</reference>
<organism evidence="1 2">
    <name type="scientific">Halobacillus kuroshimensis</name>
    <dbReference type="NCBI Taxonomy" id="302481"/>
    <lineage>
        <taxon>Bacteria</taxon>
        <taxon>Bacillati</taxon>
        <taxon>Bacillota</taxon>
        <taxon>Bacilli</taxon>
        <taxon>Bacillales</taxon>
        <taxon>Bacillaceae</taxon>
        <taxon>Halobacillus</taxon>
    </lineage>
</organism>